<evidence type="ECO:0000313" key="8">
    <source>
        <dbReference type="EMBL" id="ADM12677.1"/>
    </source>
</evidence>
<evidence type="ECO:0000256" key="5">
    <source>
        <dbReference type="ARBA" id="ARBA00023136"/>
    </source>
</evidence>
<reference evidence="8 9" key="2">
    <citation type="journal article" date="2012" name="Proc. Natl. Acad. Sci. U.S.A.">
        <title>Gain and loss of multiple functionally related, horizontally transferred genes in the reduced genomes of two microsporidian parasites.</title>
        <authorList>
            <person name="Pombert J.-F."/>
            <person name="Selman M."/>
            <person name="Burki F."/>
            <person name="Bardell F.T."/>
            <person name="Farinelli L."/>
            <person name="Solter L.F."/>
            <person name="Whitman D.W."/>
            <person name="Weiss L.M."/>
            <person name="Corradi N."/>
            <person name="Keeling P.J."/>
        </authorList>
    </citation>
    <scope>NUCLEOTIDE SEQUENCE [LARGE SCALE GENOMIC DNA]</scope>
    <source>
        <strain evidence="8 9">ATCC 50506</strain>
    </source>
</reference>
<proteinExistence type="inferred from homology"/>
<dbReference type="InterPro" id="IPR051717">
    <property type="entry name" value="MFS_MFSD6"/>
</dbReference>
<feature type="transmembrane region" description="Helical" evidence="6">
    <location>
        <begin position="12"/>
        <end position="28"/>
    </location>
</feature>
<feature type="transmembrane region" description="Helical" evidence="6">
    <location>
        <begin position="148"/>
        <end position="167"/>
    </location>
</feature>
<evidence type="ECO:0000313" key="9">
    <source>
        <dbReference type="Proteomes" id="UP000002313"/>
    </source>
</evidence>
<feature type="domain" description="Major facilitator superfamily associated" evidence="7">
    <location>
        <begin position="51"/>
        <end position="386"/>
    </location>
</feature>
<dbReference type="VEuPathDB" id="MicrosporidiaDB:Eint_111780"/>
<dbReference type="OrthoDB" id="515887at2759"/>
<dbReference type="InterPro" id="IPR024989">
    <property type="entry name" value="MFS_assoc_dom"/>
</dbReference>
<feature type="transmembrane region" description="Helical" evidence="6">
    <location>
        <begin position="419"/>
        <end position="441"/>
    </location>
</feature>
<sequence length="460" mass="52985">MDLLSRLNKKYLLGPKALYVAISMQYYTLHKFRPLFAKEMFGIGESELGAMGILLFVTFFTNILLATMNDKFGRPKIFMVALLSLSCIFFQLFYIERYFKGVRSMFWINLFAYLGTNTPIMALLDKIVLDYLNKFSDENTKAYGKQRIWGTAGYLISIFALEGIIRTTNSKSGIDFSGLRYYSLATTIIAVILVATLLEDSKSECRGPSYNIMSEWKELLRNREYLFFILIIFLNGFTRAAMTLYLPIYVKYVLKVKPYILPASWPAWVRSSLWALNNFPFGTITMFEISLEIGILFYFDIVSKKTGLLWPLLLSQISQTIRFVLYLILPPTNPHVFAFCCMFEIFKGINFGLSHGAGVQLAEKLCPPHLKATSQMIYNGAFTAISSVTAGLYFRYVFRNNETLDPEEIIARRIESFRIFFMSNILVTTISIFLFLIKYGVRDKKPLNVLFFCRRISQKA</sequence>
<dbReference type="InterPro" id="IPR036259">
    <property type="entry name" value="MFS_trans_sf"/>
</dbReference>
<feature type="transmembrane region" description="Helical" evidence="6">
    <location>
        <begin position="48"/>
        <end position="65"/>
    </location>
</feature>
<accession>E0SA55</accession>
<dbReference type="KEGG" id="ein:Eint_111780"/>
<keyword evidence="5 6" id="KW-0472">Membrane</keyword>
<dbReference type="Gene3D" id="1.20.1250.20">
    <property type="entry name" value="MFS general substrate transporter like domains"/>
    <property type="match status" value="2"/>
</dbReference>
<feature type="transmembrane region" description="Helical" evidence="6">
    <location>
        <begin position="377"/>
        <end position="398"/>
    </location>
</feature>
<dbReference type="GeneID" id="9699746"/>
<dbReference type="PANTHER" id="PTHR16172">
    <property type="entry name" value="MAJOR FACILITATOR SUPERFAMILY DOMAIN-CONTAINING PROTEIN 6-LIKE"/>
    <property type="match status" value="1"/>
</dbReference>
<dbReference type="SUPFAM" id="SSF103473">
    <property type="entry name" value="MFS general substrate transporter"/>
    <property type="match status" value="1"/>
</dbReference>
<comment type="similarity">
    <text evidence="2">Belongs to the major facilitator superfamily. MFSD6 family.</text>
</comment>
<feature type="transmembrane region" description="Helical" evidence="6">
    <location>
        <begin position="106"/>
        <end position="128"/>
    </location>
</feature>
<organism evidence="8 9">
    <name type="scientific">Encephalitozoon intestinalis (strain ATCC 50506)</name>
    <name type="common">Microsporidian parasite</name>
    <name type="synonym">Septata intestinalis</name>
    <dbReference type="NCBI Taxonomy" id="876142"/>
    <lineage>
        <taxon>Eukaryota</taxon>
        <taxon>Fungi</taxon>
        <taxon>Fungi incertae sedis</taxon>
        <taxon>Microsporidia</taxon>
        <taxon>Unikaryonidae</taxon>
        <taxon>Encephalitozoon</taxon>
    </lineage>
</organism>
<keyword evidence="9" id="KW-1185">Reference proteome</keyword>
<reference evidence="8 9" key="1">
    <citation type="journal article" date="2010" name="Nat. Commun.">
        <title>The complete sequence of the smallest known nuclear genome from the microsporidian Encephalitozoon intestinalis.</title>
        <authorList>
            <person name="Corradi N."/>
            <person name="Pombert J.-F."/>
            <person name="Farinelli L."/>
            <person name="Didier E.S."/>
            <person name="Keeling P.J."/>
        </authorList>
    </citation>
    <scope>NUCLEOTIDE SEQUENCE [LARGE SCALE GENOMIC DNA]</scope>
    <source>
        <strain evidence="8 9">ATCC 50506</strain>
    </source>
</reference>
<dbReference type="AlphaFoldDB" id="E0SA55"/>
<evidence type="ECO:0000256" key="1">
    <source>
        <dbReference type="ARBA" id="ARBA00004141"/>
    </source>
</evidence>
<dbReference type="RefSeq" id="XP_003074037.1">
    <property type="nucleotide sequence ID" value="XM_003073991.1"/>
</dbReference>
<dbReference type="Proteomes" id="UP000002313">
    <property type="component" value="Chromosome XI"/>
</dbReference>
<dbReference type="Pfam" id="PF12832">
    <property type="entry name" value="MFS_1_like"/>
    <property type="match status" value="1"/>
</dbReference>
<feature type="transmembrane region" description="Helical" evidence="6">
    <location>
        <begin position="225"/>
        <end position="248"/>
    </location>
</feature>
<evidence type="ECO:0000256" key="3">
    <source>
        <dbReference type="ARBA" id="ARBA00022692"/>
    </source>
</evidence>
<feature type="transmembrane region" description="Helical" evidence="6">
    <location>
        <begin position="77"/>
        <end position="94"/>
    </location>
</feature>
<evidence type="ECO:0000256" key="4">
    <source>
        <dbReference type="ARBA" id="ARBA00022989"/>
    </source>
</evidence>
<gene>
    <name evidence="8" type="ORF">Eint_111780</name>
</gene>
<evidence type="ECO:0000259" key="7">
    <source>
        <dbReference type="Pfam" id="PF12832"/>
    </source>
</evidence>
<keyword evidence="4 6" id="KW-1133">Transmembrane helix</keyword>
<dbReference type="PANTHER" id="PTHR16172:SF41">
    <property type="entry name" value="MAJOR FACILITATOR SUPERFAMILY DOMAIN-CONTAINING PROTEIN 6-LIKE"/>
    <property type="match status" value="1"/>
</dbReference>
<evidence type="ECO:0000256" key="2">
    <source>
        <dbReference type="ARBA" id="ARBA00005241"/>
    </source>
</evidence>
<evidence type="ECO:0000256" key="6">
    <source>
        <dbReference type="SAM" id="Phobius"/>
    </source>
</evidence>
<dbReference type="HOGENOM" id="CLU_584071_0_0_1"/>
<name>E0SA55_ENCIT</name>
<feature type="transmembrane region" description="Helical" evidence="6">
    <location>
        <begin position="179"/>
        <end position="198"/>
    </location>
</feature>
<dbReference type="EMBL" id="CP001952">
    <property type="protein sequence ID" value="ADM12677.1"/>
    <property type="molecule type" value="Genomic_DNA"/>
</dbReference>
<protein>
    <submittedName>
        <fullName evidence="8">Nucleoside transporter</fullName>
    </submittedName>
</protein>
<keyword evidence="3 6" id="KW-0812">Transmembrane</keyword>
<dbReference type="GO" id="GO:0016020">
    <property type="term" value="C:membrane"/>
    <property type="evidence" value="ECO:0007669"/>
    <property type="project" value="UniProtKB-SubCell"/>
</dbReference>
<comment type="subcellular location">
    <subcellularLocation>
        <location evidence="1">Membrane</location>
        <topology evidence="1">Multi-pass membrane protein</topology>
    </subcellularLocation>
</comment>
<feature type="transmembrane region" description="Helical" evidence="6">
    <location>
        <begin position="279"/>
        <end position="301"/>
    </location>
</feature>